<sequence length="192" mass="20692">MRAVMSPVAVLVLALCLQAAPVHAALPGQVALPEAVVSHVQPLAGGMRPLGGGEMRWFGFKVYDAALWVPTGAGWSEDGMFALAIRYARDIEGERLVDTSIDEMRRMGFADEARLATWREMLARALPSVAAGETLVGLRLPGAGARFWHEGQATAAFADPDLARAFFAIWLDHRTREPGLRERLLGSTGAAK</sequence>
<dbReference type="Gene3D" id="3.50.70.10">
    <property type="match status" value="1"/>
</dbReference>
<dbReference type="KEGG" id="acom:CEW83_12975"/>
<proteinExistence type="predicted"/>
<dbReference type="Pfam" id="PF16036">
    <property type="entry name" value="Chalcone_3"/>
    <property type="match status" value="1"/>
</dbReference>
<feature type="signal peptide" evidence="1">
    <location>
        <begin position="1"/>
        <end position="24"/>
    </location>
</feature>
<protein>
    <recommendedName>
        <fullName evidence="2">Chalcone isomerase domain-containing protein</fullName>
    </recommendedName>
</protein>
<keyword evidence="4" id="KW-1185">Reference proteome</keyword>
<dbReference type="InterPro" id="IPR016088">
    <property type="entry name" value="Chalcone_isomerase_3-sand"/>
</dbReference>
<evidence type="ECO:0000256" key="1">
    <source>
        <dbReference type="SAM" id="SignalP"/>
    </source>
</evidence>
<accession>A0A2U8GQP4</accession>
<dbReference type="EMBL" id="CP022187">
    <property type="protein sequence ID" value="AWI76019.1"/>
    <property type="molecule type" value="Genomic_DNA"/>
</dbReference>
<feature type="domain" description="Chalcone isomerase" evidence="2">
    <location>
        <begin position="58"/>
        <end position="186"/>
    </location>
</feature>
<evidence type="ECO:0000259" key="2">
    <source>
        <dbReference type="Pfam" id="PF16036"/>
    </source>
</evidence>
<dbReference type="InterPro" id="IPR016087">
    <property type="entry name" value="Chalcone_isomerase"/>
</dbReference>
<evidence type="ECO:0000313" key="3">
    <source>
        <dbReference type="EMBL" id="AWI76019.1"/>
    </source>
</evidence>
<evidence type="ECO:0000313" key="4">
    <source>
        <dbReference type="Proteomes" id="UP000244930"/>
    </source>
</evidence>
<reference evidence="3 4" key="1">
    <citation type="submission" date="2017-06" db="EMBL/GenBank/DDBJ databases">
        <title>Azoarcus.</title>
        <authorList>
            <person name="Woo J.-H."/>
            <person name="Kim H.-S."/>
        </authorList>
    </citation>
    <scope>NUCLEOTIDE SEQUENCE [LARGE SCALE GENOMIC DNA]</scope>
    <source>
        <strain evidence="3 4">TSPY31</strain>
    </source>
</reference>
<name>A0A2U8GQP4_9RHOO</name>
<organism evidence="3 4">
    <name type="scientific">Parazoarcus communis</name>
    <dbReference type="NCBI Taxonomy" id="41977"/>
    <lineage>
        <taxon>Bacteria</taxon>
        <taxon>Pseudomonadati</taxon>
        <taxon>Pseudomonadota</taxon>
        <taxon>Betaproteobacteria</taxon>
        <taxon>Rhodocyclales</taxon>
        <taxon>Zoogloeaceae</taxon>
        <taxon>Parazoarcus</taxon>
    </lineage>
</organism>
<feature type="chain" id="PRO_5016144787" description="Chalcone isomerase domain-containing protein" evidence="1">
    <location>
        <begin position="25"/>
        <end position="192"/>
    </location>
</feature>
<keyword evidence="1" id="KW-0732">Signal</keyword>
<gene>
    <name evidence="3" type="ORF">CEW83_12975</name>
</gene>
<dbReference type="AlphaFoldDB" id="A0A2U8GQP4"/>
<dbReference type="Proteomes" id="UP000244930">
    <property type="component" value="Chromosome"/>
</dbReference>